<evidence type="ECO:0000256" key="1">
    <source>
        <dbReference type="SAM" id="MobiDB-lite"/>
    </source>
</evidence>
<feature type="region of interest" description="Disordered" evidence="1">
    <location>
        <begin position="572"/>
        <end position="599"/>
    </location>
</feature>
<feature type="domain" description="Predicted membrane protein YciQ-like C-terminal" evidence="4">
    <location>
        <begin position="291"/>
        <end position="537"/>
    </location>
</feature>
<feature type="transmembrane region" description="Helical" evidence="2">
    <location>
        <begin position="440"/>
        <end position="460"/>
    </location>
</feature>
<keyword evidence="2" id="KW-0812">Transmembrane</keyword>
<dbReference type="Pfam" id="PF09972">
    <property type="entry name" value="DUF2207"/>
    <property type="match status" value="1"/>
</dbReference>
<name>A0AAU6SB54_9MICO</name>
<reference evidence="5" key="1">
    <citation type="submission" date="2024-04" db="EMBL/GenBank/DDBJ databases">
        <authorList>
            <person name="Roder T."/>
            <person name="Oberhansli S."/>
            <person name="Kreuzer M."/>
        </authorList>
    </citation>
    <scope>NUCLEOTIDE SEQUENCE</scope>
    <source>
        <strain evidence="5">LWS13-1.2</strain>
    </source>
</reference>
<dbReference type="RefSeq" id="WP_349428691.1">
    <property type="nucleotide sequence ID" value="NZ_CP151632.1"/>
</dbReference>
<evidence type="ECO:0000259" key="4">
    <source>
        <dbReference type="Pfam" id="PF20990"/>
    </source>
</evidence>
<accession>A0AAU6SB54</accession>
<evidence type="ECO:0000313" key="5">
    <source>
        <dbReference type="EMBL" id="WZO34143.1"/>
    </source>
</evidence>
<protein>
    <submittedName>
        <fullName evidence="5">DUF2207 domain-containing protein</fullName>
    </submittedName>
</protein>
<feature type="domain" description="DUF2207" evidence="3">
    <location>
        <begin position="59"/>
        <end position="235"/>
    </location>
</feature>
<evidence type="ECO:0000259" key="3">
    <source>
        <dbReference type="Pfam" id="PF09972"/>
    </source>
</evidence>
<organism evidence="5">
    <name type="scientific">Microbacterium sp. LWS13-1.2</name>
    <dbReference type="NCBI Taxonomy" id="3135264"/>
    <lineage>
        <taxon>Bacteria</taxon>
        <taxon>Bacillati</taxon>
        <taxon>Actinomycetota</taxon>
        <taxon>Actinomycetes</taxon>
        <taxon>Micrococcales</taxon>
        <taxon>Microbacteriaceae</taxon>
        <taxon>Microbacterium</taxon>
    </lineage>
</organism>
<dbReference type="Pfam" id="PF20990">
    <property type="entry name" value="DUF2207_C"/>
    <property type="match status" value="1"/>
</dbReference>
<dbReference type="InterPro" id="IPR018702">
    <property type="entry name" value="DUF2207"/>
</dbReference>
<sequence>MASSAIASWRARRLGVMGLLLAVFAGLLLAGIGAAPARADVEDFSFESLDVEYQLGRAEDGTSTLTVVETFVALFPESDQNRGMRRVIPDNYQGAPLNPQLVSITDENGVAREAETEAEDGLFSMTSRAGEFVHGRQTYVFTYTLENVTRYFADTGSDEFYWDVNGTAWPQSFGRVTARVTMQDDVDAARTGRQSCYVGYQDDTRTCPIGDSDGAVVATVEGVQPYQTMTIAIGFEPDTFTEFDTSYLASPWGWLQAAVALLGLGTAVVFAGVTRARHLRDEPGRPVIIAEYTPPRGIDALESAVLLGHTSKAIPAEVLEQAVVGSIRIEEGPQKWFGGTRLKAVLQNPSLADGDGRMLLPGLFPSGMPGEEFEFGRTDTRFSSTAQKVLKAATSELTTRGLRRRVPIGRRAWPVVIAVISAVLVLLFGIGALVAYVTPWVPVVLIIGAVIVVLVVAGTVSHKPLTAAGAEARDHLRGLKQFIEWAEADRIRMLQSPQGAERVPVDVSDPRVKLKLYETLLPYAVVFGQEKRWAEELAVLYGEGNSPTWYAGSSGFHAAAFSAGISTLSSSASASSSSGGSSGGGSAGGGGGGGGGGGV</sequence>
<keyword evidence="2" id="KW-1133">Transmembrane helix</keyword>
<gene>
    <name evidence="5" type="ORF">MRBLWS13_001789</name>
</gene>
<dbReference type="InterPro" id="IPR048389">
    <property type="entry name" value="YciQ-like_C"/>
</dbReference>
<feature type="transmembrane region" description="Helical" evidence="2">
    <location>
        <begin position="412"/>
        <end position="434"/>
    </location>
</feature>
<dbReference type="AlphaFoldDB" id="A0AAU6SB54"/>
<evidence type="ECO:0000256" key="2">
    <source>
        <dbReference type="SAM" id="Phobius"/>
    </source>
</evidence>
<proteinExistence type="predicted"/>
<keyword evidence="2" id="KW-0472">Membrane</keyword>
<dbReference type="EMBL" id="CP151632">
    <property type="protein sequence ID" value="WZO34143.1"/>
    <property type="molecule type" value="Genomic_DNA"/>
</dbReference>
<feature type="compositionally biased region" description="Gly residues" evidence="1">
    <location>
        <begin position="580"/>
        <end position="599"/>
    </location>
</feature>
<feature type="transmembrane region" description="Helical" evidence="2">
    <location>
        <begin position="252"/>
        <end position="273"/>
    </location>
</feature>